<evidence type="ECO:0000256" key="1">
    <source>
        <dbReference type="ARBA" id="ARBA00022845"/>
    </source>
</evidence>
<dbReference type="PANTHER" id="PTHR33231">
    <property type="entry name" value="30S RIBOSOMAL PROTEIN"/>
    <property type="match status" value="1"/>
</dbReference>
<dbReference type="GO" id="GO:0043024">
    <property type="term" value="F:ribosomal small subunit binding"/>
    <property type="evidence" value="ECO:0007669"/>
    <property type="project" value="TreeGrafter"/>
</dbReference>
<feature type="domain" description="Sigma 54 modulation/S30EA ribosomal protein C-terminal" evidence="3">
    <location>
        <begin position="153"/>
        <end position="205"/>
    </location>
</feature>
<dbReference type="InterPro" id="IPR050574">
    <property type="entry name" value="HPF/YfiA_ribosome-assoc"/>
</dbReference>
<feature type="region of interest" description="Disordered" evidence="2">
    <location>
        <begin position="99"/>
        <end position="131"/>
    </location>
</feature>
<dbReference type="EMBL" id="ADVG01000001">
    <property type="protein sequence ID" value="EFH89377.1"/>
    <property type="molecule type" value="Genomic_DNA"/>
</dbReference>
<dbReference type="PANTHER" id="PTHR33231:SF1">
    <property type="entry name" value="30S RIBOSOMAL PROTEIN"/>
    <property type="match status" value="1"/>
</dbReference>
<dbReference type="eggNOG" id="COG1544">
    <property type="taxonomic scope" value="Bacteria"/>
</dbReference>
<organism evidence="4 5">
    <name type="scientific">Ktedonobacter racemifer DSM 44963</name>
    <dbReference type="NCBI Taxonomy" id="485913"/>
    <lineage>
        <taxon>Bacteria</taxon>
        <taxon>Bacillati</taxon>
        <taxon>Chloroflexota</taxon>
        <taxon>Ktedonobacteria</taxon>
        <taxon>Ktedonobacterales</taxon>
        <taxon>Ktedonobacteraceae</taxon>
        <taxon>Ktedonobacter</taxon>
    </lineage>
</organism>
<dbReference type="InterPro" id="IPR003489">
    <property type="entry name" value="RHF/RaiA"/>
</dbReference>
<proteinExistence type="predicted"/>
<dbReference type="Pfam" id="PF16321">
    <property type="entry name" value="Ribosom_S30AE_C"/>
    <property type="match status" value="1"/>
</dbReference>
<dbReference type="GO" id="GO:0022627">
    <property type="term" value="C:cytosolic small ribosomal subunit"/>
    <property type="evidence" value="ECO:0007669"/>
    <property type="project" value="TreeGrafter"/>
</dbReference>
<evidence type="ECO:0000259" key="3">
    <source>
        <dbReference type="Pfam" id="PF16321"/>
    </source>
</evidence>
<dbReference type="Gene3D" id="3.30.505.50">
    <property type="entry name" value="Sigma 54 modulation/S30EA ribosomal protein, C-terminal domain"/>
    <property type="match status" value="1"/>
</dbReference>
<dbReference type="AlphaFoldDB" id="D6TIX0"/>
<dbReference type="InParanoid" id="D6TIX0"/>
<dbReference type="NCBIfam" id="TIGR00741">
    <property type="entry name" value="yfiA"/>
    <property type="match status" value="1"/>
</dbReference>
<gene>
    <name evidence="4" type="ORF">Krac_10929</name>
</gene>
<keyword evidence="5" id="KW-1185">Reference proteome</keyword>
<comment type="caution">
    <text evidence="4">The sequence shown here is derived from an EMBL/GenBank/DDBJ whole genome shotgun (WGS) entry which is preliminary data.</text>
</comment>
<evidence type="ECO:0000313" key="5">
    <source>
        <dbReference type="Proteomes" id="UP000004508"/>
    </source>
</evidence>
<keyword evidence="1" id="KW-0810">Translation regulation</keyword>
<dbReference type="FunCoup" id="D6TIX0">
    <property type="interactions" value="394"/>
</dbReference>
<dbReference type="RefSeq" id="WP_007905950.1">
    <property type="nucleotide sequence ID" value="NZ_ADVG01000001.1"/>
</dbReference>
<dbReference type="GO" id="GO:0045900">
    <property type="term" value="P:negative regulation of translational elongation"/>
    <property type="evidence" value="ECO:0007669"/>
    <property type="project" value="TreeGrafter"/>
</dbReference>
<evidence type="ECO:0000313" key="4">
    <source>
        <dbReference type="EMBL" id="EFH89377.1"/>
    </source>
</evidence>
<name>D6TIX0_KTERA</name>
<protein>
    <submittedName>
        <fullName evidence="4">Ribosomal subunit interface protein</fullName>
    </submittedName>
</protein>
<dbReference type="InterPro" id="IPR032528">
    <property type="entry name" value="Ribosom_S30AE_C"/>
</dbReference>
<dbReference type="SUPFAM" id="SSF69754">
    <property type="entry name" value="Ribosome binding protein Y (YfiA homologue)"/>
    <property type="match status" value="1"/>
</dbReference>
<dbReference type="OrthoDB" id="9794975at2"/>
<dbReference type="Gene3D" id="3.30.160.100">
    <property type="entry name" value="Ribosome hibernation promotion factor-like"/>
    <property type="match status" value="1"/>
</dbReference>
<dbReference type="STRING" id="485913.Krac_10929"/>
<evidence type="ECO:0000256" key="2">
    <source>
        <dbReference type="SAM" id="MobiDB-lite"/>
    </source>
</evidence>
<reference evidence="4 5" key="1">
    <citation type="journal article" date="2011" name="Stand. Genomic Sci.">
        <title>Non-contiguous finished genome sequence and contextual data of the filamentous soil bacterium Ktedonobacter racemifer type strain (SOSP1-21).</title>
        <authorList>
            <person name="Chang Y.J."/>
            <person name="Land M."/>
            <person name="Hauser L."/>
            <person name="Chertkov O."/>
            <person name="Del Rio T.G."/>
            <person name="Nolan M."/>
            <person name="Copeland A."/>
            <person name="Tice H."/>
            <person name="Cheng J.F."/>
            <person name="Lucas S."/>
            <person name="Han C."/>
            <person name="Goodwin L."/>
            <person name="Pitluck S."/>
            <person name="Ivanova N."/>
            <person name="Ovchinikova G."/>
            <person name="Pati A."/>
            <person name="Chen A."/>
            <person name="Palaniappan K."/>
            <person name="Mavromatis K."/>
            <person name="Liolios K."/>
            <person name="Brettin T."/>
            <person name="Fiebig A."/>
            <person name="Rohde M."/>
            <person name="Abt B."/>
            <person name="Goker M."/>
            <person name="Detter J.C."/>
            <person name="Woyke T."/>
            <person name="Bristow J."/>
            <person name="Eisen J.A."/>
            <person name="Markowitz V."/>
            <person name="Hugenholtz P."/>
            <person name="Kyrpides N.C."/>
            <person name="Klenk H.P."/>
            <person name="Lapidus A."/>
        </authorList>
    </citation>
    <scope>NUCLEOTIDE SEQUENCE [LARGE SCALE GENOMIC DNA]</scope>
    <source>
        <strain evidence="5">DSM 44963</strain>
    </source>
</reference>
<dbReference type="InterPro" id="IPR038416">
    <property type="entry name" value="Ribosom_S30AE_C_sf"/>
</dbReference>
<dbReference type="Pfam" id="PF02482">
    <property type="entry name" value="Ribosomal_S30AE"/>
    <property type="match status" value="1"/>
</dbReference>
<dbReference type="InterPro" id="IPR036567">
    <property type="entry name" value="RHF-like"/>
</dbReference>
<accession>D6TIX0</accession>
<sequence length="211" mass="24338">MQIIIKGRQMHVSSQLRQRIERKIQRLSRLIDEDVLVQVTVAEEQTKSAQDRFSVQISLPAHGHVHAARSEERAPNPNAALDIVIDKIEYQLGREKDRLTRRRQHQTPGIKTLELSRTGQLSSLEEELHSPTEEPAIDQRMMEEQENEQIWSKIVEIKSLPTRSMTDKEVIALMEKDGASYYPFYNEETSSVNVMYRLEQGGYGLLIPAME</sequence>
<dbReference type="Proteomes" id="UP000004508">
    <property type="component" value="Unassembled WGS sequence"/>
</dbReference>